<dbReference type="SMART" id="SM00248">
    <property type="entry name" value="ANK"/>
    <property type="match status" value="7"/>
</dbReference>
<dbReference type="PANTHER" id="PTHR24171:SF10">
    <property type="entry name" value="ANKYRIN REPEAT DOMAIN-CONTAINING PROTEIN 29-LIKE"/>
    <property type="match status" value="1"/>
</dbReference>
<evidence type="ECO:0000256" key="2">
    <source>
        <dbReference type="ARBA" id="ARBA00023043"/>
    </source>
</evidence>
<evidence type="ECO:0000259" key="5">
    <source>
        <dbReference type="Pfam" id="PF17111"/>
    </source>
</evidence>
<sequence>MVALESVGTAAAVLQLASAAVKASVSLHGAITTIKNAPNEILNLGNDLIALSSLLKNLELALESPDARRIVDQDKAISSAMEILKSLITSCEKSCREVKEKLQSALQGGRPNNDPIDDTPGSDLLSSGLLIKEGIDIRRSIGWLFRRRGIFAAIEGLQQTKSLFSQSMGSLTLILVIKTVKLTSNGEAPPQVAYPFSDDAGSAIMDLVNAHPSPAERLSVSKSSSVLSQPPTQEPISGMPDPHMTEELLAAVRRGTIPVVAILLRSVHVNAQDARYGRTALSVAAETGNVQMAELLLEHGASVRTRQYSRSSWDDGQSPNETAGRNPLHWAAKKGNSDMVELLLKHGADPNSTTSIGNSALRWACANHDTRSVRLLLENKADVNLRSFYEGWRPIHEACHGNSFEIVQILLEYKPLLDVNVEFYGHRKSPLHWAVHCRNIDIMKALLSNGADSDNNGMFENQTPLHLAAAAGWLDGIKLLLDSNASINPMDAFLRETPLHKAARNLKVEACQLLCARGADIERKNVDGQNYESILNCARQYPDEWKVNPNEVYFLCT</sequence>
<feature type="domain" description="Azaphilone pigments biosynthesis cluster protein L N-terminal" evidence="5">
    <location>
        <begin position="5"/>
        <end position="106"/>
    </location>
</feature>
<reference evidence="6" key="1">
    <citation type="submission" date="2021-07" db="EMBL/GenBank/DDBJ databases">
        <authorList>
            <person name="Branca A.L. A."/>
        </authorList>
    </citation>
    <scope>NUCLEOTIDE SEQUENCE</scope>
</reference>
<protein>
    <recommendedName>
        <fullName evidence="5">Azaphilone pigments biosynthesis cluster protein L N-terminal domain-containing protein</fullName>
    </recommendedName>
</protein>
<dbReference type="Gene3D" id="1.25.40.20">
    <property type="entry name" value="Ankyrin repeat-containing domain"/>
    <property type="match status" value="3"/>
</dbReference>
<feature type="repeat" description="ANK" evidence="3">
    <location>
        <begin position="323"/>
        <end position="355"/>
    </location>
</feature>
<dbReference type="Pfam" id="PF00023">
    <property type="entry name" value="Ank"/>
    <property type="match status" value="1"/>
</dbReference>
<evidence type="ECO:0000313" key="7">
    <source>
        <dbReference type="Proteomes" id="UP001154252"/>
    </source>
</evidence>
<dbReference type="Pfam" id="PF17111">
    <property type="entry name" value="PigL_N"/>
    <property type="match status" value="1"/>
</dbReference>
<dbReference type="PROSITE" id="PS50088">
    <property type="entry name" value="ANK_REPEAT"/>
    <property type="match status" value="6"/>
</dbReference>
<dbReference type="Proteomes" id="UP001154252">
    <property type="component" value="Unassembled WGS sequence"/>
</dbReference>
<dbReference type="SUPFAM" id="SSF48403">
    <property type="entry name" value="Ankyrin repeat"/>
    <property type="match status" value="1"/>
</dbReference>
<feature type="repeat" description="ANK" evidence="3">
    <location>
        <begin position="494"/>
        <end position="526"/>
    </location>
</feature>
<accession>A0A9W4P7Y6</accession>
<feature type="repeat" description="ANK" evidence="3">
    <location>
        <begin position="356"/>
        <end position="388"/>
    </location>
</feature>
<keyword evidence="7" id="KW-1185">Reference proteome</keyword>
<comment type="caution">
    <text evidence="6">The sequence shown here is derived from an EMBL/GenBank/DDBJ whole genome shotgun (WGS) entry which is preliminary data.</text>
</comment>
<dbReference type="PROSITE" id="PS50297">
    <property type="entry name" value="ANK_REP_REGION"/>
    <property type="match status" value="6"/>
</dbReference>
<keyword evidence="2 3" id="KW-0040">ANK repeat</keyword>
<evidence type="ECO:0000313" key="6">
    <source>
        <dbReference type="EMBL" id="CAG8906558.1"/>
    </source>
</evidence>
<dbReference type="InterPro" id="IPR036770">
    <property type="entry name" value="Ankyrin_rpt-contain_sf"/>
</dbReference>
<dbReference type="InterPro" id="IPR002110">
    <property type="entry name" value="Ankyrin_rpt"/>
</dbReference>
<feature type="repeat" description="ANK" evidence="3">
    <location>
        <begin position="460"/>
        <end position="492"/>
    </location>
</feature>
<evidence type="ECO:0000256" key="3">
    <source>
        <dbReference type="PROSITE-ProRule" id="PRU00023"/>
    </source>
</evidence>
<dbReference type="EMBL" id="CAJVRC010000888">
    <property type="protein sequence ID" value="CAG8906558.1"/>
    <property type="molecule type" value="Genomic_DNA"/>
</dbReference>
<evidence type="ECO:0000256" key="1">
    <source>
        <dbReference type="ARBA" id="ARBA00022737"/>
    </source>
</evidence>
<dbReference type="PANTHER" id="PTHR24171">
    <property type="entry name" value="ANKYRIN REPEAT DOMAIN-CONTAINING PROTEIN 39-RELATED"/>
    <property type="match status" value="1"/>
</dbReference>
<evidence type="ECO:0000256" key="4">
    <source>
        <dbReference type="SAM" id="MobiDB-lite"/>
    </source>
</evidence>
<proteinExistence type="predicted"/>
<keyword evidence="1" id="KW-0677">Repeat</keyword>
<feature type="repeat" description="ANK" evidence="3">
    <location>
        <begin position="276"/>
        <end position="308"/>
    </location>
</feature>
<organism evidence="6 7">
    <name type="scientific">Penicillium egyptiacum</name>
    <dbReference type="NCBI Taxonomy" id="1303716"/>
    <lineage>
        <taxon>Eukaryota</taxon>
        <taxon>Fungi</taxon>
        <taxon>Dikarya</taxon>
        <taxon>Ascomycota</taxon>
        <taxon>Pezizomycotina</taxon>
        <taxon>Eurotiomycetes</taxon>
        <taxon>Eurotiomycetidae</taxon>
        <taxon>Eurotiales</taxon>
        <taxon>Aspergillaceae</taxon>
        <taxon>Penicillium</taxon>
    </lineage>
</organism>
<feature type="region of interest" description="Disordered" evidence="4">
    <location>
        <begin position="308"/>
        <end position="327"/>
    </location>
</feature>
<dbReference type="PRINTS" id="PR01415">
    <property type="entry name" value="ANKYRIN"/>
</dbReference>
<dbReference type="Pfam" id="PF12796">
    <property type="entry name" value="Ank_2"/>
    <property type="match status" value="3"/>
</dbReference>
<dbReference type="AlphaFoldDB" id="A0A9W4P7Y6"/>
<feature type="compositionally biased region" description="Polar residues" evidence="4">
    <location>
        <begin position="308"/>
        <end position="323"/>
    </location>
</feature>
<feature type="repeat" description="ANK" evidence="3">
    <location>
        <begin position="426"/>
        <end position="458"/>
    </location>
</feature>
<dbReference type="OrthoDB" id="1577640at2759"/>
<gene>
    <name evidence="6" type="ORF">PEGY_LOCUS8563</name>
</gene>
<dbReference type="InterPro" id="IPR031348">
    <property type="entry name" value="PigL_N"/>
</dbReference>
<feature type="region of interest" description="Disordered" evidence="4">
    <location>
        <begin position="220"/>
        <end position="241"/>
    </location>
</feature>
<name>A0A9W4P7Y6_9EURO</name>